<keyword evidence="3" id="KW-1003">Cell membrane</keyword>
<organism evidence="13 14">
    <name type="scientific">Vitis vinifera</name>
    <name type="common">Grape</name>
    <dbReference type="NCBI Taxonomy" id="29760"/>
    <lineage>
        <taxon>Eukaryota</taxon>
        <taxon>Viridiplantae</taxon>
        <taxon>Streptophyta</taxon>
        <taxon>Embryophyta</taxon>
        <taxon>Tracheophyta</taxon>
        <taxon>Spermatophyta</taxon>
        <taxon>Magnoliopsida</taxon>
        <taxon>eudicotyledons</taxon>
        <taxon>Gunneridae</taxon>
        <taxon>Pentapetalae</taxon>
        <taxon>rosids</taxon>
        <taxon>Vitales</taxon>
        <taxon>Vitaceae</taxon>
        <taxon>Viteae</taxon>
        <taxon>Vitis</taxon>
    </lineage>
</organism>
<keyword evidence="7" id="KW-0677">Repeat</keyword>
<accession>A0A438FPU8</accession>
<dbReference type="FunFam" id="3.80.10.10:FF:000111">
    <property type="entry name" value="LRR receptor-like serine/threonine-protein kinase ERECTA"/>
    <property type="match status" value="1"/>
</dbReference>
<evidence type="ECO:0000256" key="6">
    <source>
        <dbReference type="ARBA" id="ARBA00022729"/>
    </source>
</evidence>
<reference evidence="13 14" key="1">
    <citation type="journal article" date="2018" name="PLoS Genet.">
        <title>Population sequencing reveals clonal diversity and ancestral inbreeding in the grapevine cultivar Chardonnay.</title>
        <authorList>
            <person name="Roach M.J."/>
            <person name="Johnson D.L."/>
            <person name="Bohlmann J."/>
            <person name="van Vuuren H.J."/>
            <person name="Jones S.J."/>
            <person name="Pretorius I.S."/>
            <person name="Schmidt S.A."/>
            <person name="Borneman A.R."/>
        </authorList>
    </citation>
    <scope>NUCLEOTIDE SEQUENCE [LARGE SCALE GENOMIC DNA]</scope>
    <source>
        <strain evidence="14">cv. Chardonnay</strain>
        <tissue evidence="13">Leaf</tissue>
    </source>
</reference>
<dbReference type="Pfam" id="PF12799">
    <property type="entry name" value="LRR_4"/>
    <property type="match status" value="1"/>
</dbReference>
<evidence type="ECO:0000256" key="3">
    <source>
        <dbReference type="ARBA" id="ARBA00022475"/>
    </source>
</evidence>
<dbReference type="SUPFAM" id="SSF52058">
    <property type="entry name" value="L domain-like"/>
    <property type="match status" value="1"/>
</dbReference>
<keyword evidence="6" id="KW-0732">Signal</keyword>
<evidence type="ECO:0000256" key="1">
    <source>
        <dbReference type="ARBA" id="ARBA00004251"/>
    </source>
</evidence>
<dbReference type="InterPro" id="IPR025875">
    <property type="entry name" value="Leu-rich_rpt_4"/>
</dbReference>
<dbReference type="AlphaFoldDB" id="A0A438FPU8"/>
<dbReference type="PRINTS" id="PR00019">
    <property type="entry name" value="LEURICHRPT"/>
</dbReference>
<dbReference type="GO" id="GO:0005886">
    <property type="term" value="C:plasma membrane"/>
    <property type="evidence" value="ECO:0007669"/>
    <property type="project" value="UniProtKB-SubCell"/>
</dbReference>
<evidence type="ECO:0000256" key="9">
    <source>
        <dbReference type="ARBA" id="ARBA00023136"/>
    </source>
</evidence>
<evidence type="ECO:0000313" key="13">
    <source>
        <dbReference type="EMBL" id="RVW61972.1"/>
    </source>
</evidence>
<dbReference type="EMBL" id="QGNW01000794">
    <property type="protein sequence ID" value="RVW61972.1"/>
    <property type="molecule type" value="Genomic_DNA"/>
</dbReference>
<evidence type="ECO:0000256" key="8">
    <source>
        <dbReference type="ARBA" id="ARBA00022989"/>
    </source>
</evidence>
<comment type="caution">
    <text evidence="13">The sequence shown here is derived from an EMBL/GenBank/DDBJ whole genome shotgun (WGS) entry which is preliminary data.</text>
</comment>
<keyword evidence="5 12" id="KW-0812">Transmembrane</keyword>
<gene>
    <name evidence="13" type="primary">RLP12_20</name>
    <name evidence="13" type="ORF">CK203_065101</name>
</gene>
<evidence type="ECO:0000313" key="14">
    <source>
        <dbReference type="Proteomes" id="UP000288805"/>
    </source>
</evidence>
<comment type="similarity">
    <text evidence="2">Belongs to the RLP family.</text>
</comment>
<evidence type="ECO:0000256" key="2">
    <source>
        <dbReference type="ARBA" id="ARBA00009592"/>
    </source>
</evidence>
<protein>
    <submittedName>
        <fullName evidence="13">Receptor-like protein 12</fullName>
    </submittedName>
</protein>
<dbReference type="PANTHER" id="PTHR27004">
    <property type="entry name" value="RECEPTOR-LIKE PROTEIN 12 ISOFORM X1"/>
    <property type="match status" value="1"/>
</dbReference>
<keyword evidence="11" id="KW-0325">Glycoprotein</keyword>
<evidence type="ECO:0000256" key="12">
    <source>
        <dbReference type="SAM" id="Phobius"/>
    </source>
</evidence>
<dbReference type="FunFam" id="3.80.10.10:FF:000041">
    <property type="entry name" value="LRR receptor-like serine/threonine-protein kinase ERECTA"/>
    <property type="match status" value="1"/>
</dbReference>
<evidence type="ECO:0000256" key="7">
    <source>
        <dbReference type="ARBA" id="ARBA00022737"/>
    </source>
</evidence>
<keyword evidence="9 12" id="KW-0472">Membrane</keyword>
<dbReference type="PANTHER" id="PTHR27004:SF470">
    <property type="entry name" value="RECEPTOR-LIKE PROTEIN 43"/>
    <property type="match status" value="1"/>
</dbReference>
<keyword evidence="8 12" id="KW-1133">Transmembrane helix</keyword>
<keyword evidence="10 13" id="KW-0675">Receptor</keyword>
<keyword evidence="4" id="KW-0433">Leucine-rich repeat</keyword>
<dbReference type="InterPro" id="IPR001611">
    <property type="entry name" value="Leu-rich_rpt"/>
</dbReference>
<evidence type="ECO:0000256" key="10">
    <source>
        <dbReference type="ARBA" id="ARBA00023170"/>
    </source>
</evidence>
<evidence type="ECO:0000256" key="4">
    <source>
        <dbReference type="ARBA" id="ARBA00022614"/>
    </source>
</evidence>
<dbReference type="InterPro" id="IPR032675">
    <property type="entry name" value="LRR_dom_sf"/>
</dbReference>
<dbReference type="Proteomes" id="UP000288805">
    <property type="component" value="Unassembled WGS sequence"/>
</dbReference>
<dbReference type="Pfam" id="PF00560">
    <property type="entry name" value="LRR_1"/>
    <property type="match status" value="5"/>
</dbReference>
<evidence type="ECO:0000256" key="11">
    <source>
        <dbReference type="ARBA" id="ARBA00023180"/>
    </source>
</evidence>
<sequence length="378" mass="41862">MAKSPLLPNFAAMWITQTTVLDFSDNNLSGKVPSCLIEYGTLRVLNLRRNHFSGAIPGKFPVNCLLQTLDLSGNRLEGKIPGSLANCTALEVLNLGNNRMSDNFPCWLKNISSLCVLVLRANKFHGPIGCPKSNSTWETLQIVDLVFNNFSGKLPAKSFSTWTTMMAGENEVQSKLKQLQSRVLQFGQLYYQDAVTVTNKGREMELVKVLTLFSSIDLSCNNFEGEILKVMGNLTSLNVLNLSHNGFTGQIPSSIGNLRQLESLDLSRNWLSGEIPTQLANLNFLSVLNLSFNQLVGSIPTGNQLQTFSENSFLGNRGLCGFPLNASCKDGTPQTFDDKHSGSRMEIKWKFIAPKIGFVTGLGVVIWPLVLCKRWRKY</sequence>
<evidence type="ECO:0000256" key="5">
    <source>
        <dbReference type="ARBA" id="ARBA00022692"/>
    </source>
</evidence>
<dbReference type="Gene3D" id="3.80.10.10">
    <property type="entry name" value="Ribonuclease Inhibitor"/>
    <property type="match status" value="1"/>
</dbReference>
<name>A0A438FPU8_VITVI</name>
<comment type="subcellular location">
    <subcellularLocation>
        <location evidence="1">Cell membrane</location>
        <topology evidence="1">Single-pass type I membrane protein</topology>
    </subcellularLocation>
</comment>
<feature type="transmembrane region" description="Helical" evidence="12">
    <location>
        <begin position="351"/>
        <end position="372"/>
    </location>
</feature>
<proteinExistence type="inferred from homology"/>